<dbReference type="Proteomes" id="UP000280834">
    <property type="component" value="Unassembled WGS sequence"/>
</dbReference>
<feature type="coiled-coil region" evidence="1">
    <location>
        <begin position="341"/>
        <end position="385"/>
    </location>
</feature>
<name>A0A0R3QUN9_9BILA</name>
<keyword evidence="1" id="KW-0175">Coiled coil</keyword>
<dbReference type="WBParaSite" id="BTMF_0001144101-mRNA-1">
    <property type="protein sequence ID" value="BTMF_0001144101-mRNA-1"/>
    <property type="gene ID" value="BTMF_0001144101"/>
</dbReference>
<reference evidence="2 3" key="2">
    <citation type="submission" date="2018-11" db="EMBL/GenBank/DDBJ databases">
        <authorList>
            <consortium name="Pathogen Informatics"/>
        </authorList>
    </citation>
    <scope>NUCLEOTIDE SEQUENCE [LARGE SCALE GENOMIC DNA]</scope>
</reference>
<evidence type="ECO:0000313" key="4">
    <source>
        <dbReference type="WBParaSite" id="BTMF_0001144101-mRNA-1"/>
    </source>
</evidence>
<feature type="coiled-coil region" evidence="1">
    <location>
        <begin position="12"/>
        <end position="178"/>
    </location>
</feature>
<keyword evidence="3" id="KW-1185">Reference proteome</keyword>
<organism evidence="4">
    <name type="scientific">Brugia timori</name>
    <dbReference type="NCBI Taxonomy" id="42155"/>
    <lineage>
        <taxon>Eukaryota</taxon>
        <taxon>Metazoa</taxon>
        <taxon>Ecdysozoa</taxon>
        <taxon>Nematoda</taxon>
        <taxon>Chromadorea</taxon>
        <taxon>Rhabditida</taxon>
        <taxon>Spirurina</taxon>
        <taxon>Spiruromorpha</taxon>
        <taxon>Filarioidea</taxon>
        <taxon>Onchocercidae</taxon>
        <taxon>Brugia</taxon>
    </lineage>
</organism>
<gene>
    <name evidence="2" type="ORF">BTMF_LOCUS9475</name>
</gene>
<dbReference type="EMBL" id="UZAG01016966">
    <property type="protein sequence ID" value="VDO32059.1"/>
    <property type="molecule type" value="Genomic_DNA"/>
</dbReference>
<protein>
    <submittedName>
        <fullName evidence="4">RH2 domain-containing protein</fullName>
    </submittedName>
</protein>
<evidence type="ECO:0000313" key="3">
    <source>
        <dbReference type="Proteomes" id="UP000280834"/>
    </source>
</evidence>
<evidence type="ECO:0000313" key="2">
    <source>
        <dbReference type="EMBL" id="VDO32059.1"/>
    </source>
</evidence>
<sequence>MNSDGNNEECLVEQLRKELRDLTWEEEETKQMLKKQRYKNEEAKKERNEIKLILEKEEMEIAMKEEELKHFRARVQLRCEKVENMRQQIIVKQMRKAEAEEQIEELKKTLEEVKVKVKVDQQLLIDRLKAVQNKLLNASWVISRRKEEEELAGLHKQIEEARVKKERLLQSIQEKEAIFAESRELPFTNFCVAVAAIALKNHALLKKLAQEYVIIAQLFTFCRYPENLVNFQLTQELSDQGILDTSILSQYSQSQTSQIQPSEEKKTKESPLCINGIADGDVSEEAISFDCMREKNTGEAIGTNFQADNELHFDFQKEVDSTITMPDDGKLKEDIKIIVINEETEENLTNTAMEVDKHQEVLQMSDELNERVTEFEESIFDMNEKNVSVDEKTGLNLTSDKDSSTNFISNFTNNSEEVETAISGRSEGENIVDYNDDDCKAASINLQPVENAESDLDPTNFFETFTNFAPSISAVNLSNTYLGMETEFDASAIFNLSSIMQNQSGPIAGANDYMALFGNTETNASSRDDDGFELDFGNSPGRNEVKDKINKDNNFFDF</sequence>
<accession>A0A0R3QUN9</accession>
<dbReference type="AlphaFoldDB" id="A0A0R3QUN9"/>
<proteinExistence type="predicted"/>
<reference evidence="4" key="1">
    <citation type="submission" date="2017-02" db="UniProtKB">
        <authorList>
            <consortium name="WormBaseParasite"/>
        </authorList>
    </citation>
    <scope>IDENTIFICATION</scope>
</reference>
<evidence type="ECO:0000256" key="1">
    <source>
        <dbReference type="SAM" id="Coils"/>
    </source>
</evidence>